<dbReference type="AlphaFoldDB" id="A0A9X2EDT5"/>
<dbReference type="EMBL" id="JAMRXG010000009">
    <property type="protein sequence ID" value="MCM6776251.1"/>
    <property type="molecule type" value="Genomic_DNA"/>
</dbReference>
<proteinExistence type="predicted"/>
<evidence type="ECO:0000256" key="1">
    <source>
        <dbReference type="SAM" id="MobiDB-lite"/>
    </source>
</evidence>
<feature type="region of interest" description="Disordered" evidence="1">
    <location>
        <begin position="1"/>
        <end position="20"/>
    </location>
</feature>
<dbReference type="RefSeq" id="WP_251914550.1">
    <property type="nucleotide sequence ID" value="NZ_JAMRXG010000009.1"/>
</dbReference>
<evidence type="ECO:0000313" key="2">
    <source>
        <dbReference type="EMBL" id="MCM6776251.1"/>
    </source>
</evidence>
<dbReference type="Proteomes" id="UP001139157">
    <property type="component" value="Unassembled WGS sequence"/>
</dbReference>
<reference evidence="2" key="1">
    <citation type="submission" date="2022-06" db="EMBL/GenBank/DDBJ databases">
        <title>Novel species in genus nocardia.</title>
        <authorList>
            <person name="Li F."/>
        </authorList>
    </citation>
    <scope>NUCLEOTIDE SEQUENCE</scope>
    <source>
        <strain evidence="2">CDC141</strain>
    </source>
</reference>
<sequence length="124" mass="13903">MRSFEEIERDARPTPAFSNGSSWEYWEAAWCASCLRDAPYRNGIANTGCPLIAVAICSQKTPVEWLEQEQPQDYHCIEFRAPGGGGGEPRPKPEPPQEGLFPRPERATRMLTELGSHLREEVSA</sequence>
<protein>
    <submittedName>
        <fullName evidence="2">Uncharacterized protein</fullName>
    </submittedName>
</protein>
<gene>
    <name evidence="2" type="ORF">NDR86_22455</name>
</gene>
<feature type="compositionally biased region" description="Basic and acidic residues" evidence="1">
    <location>
        <begin position="1"/>
        <end position="12"/>
    </location>
</feature>
<name>A0A9X2EDT5_9NOCA</name>
<keyword evidence="3" id="KW-1185">Reference proteome</keyword>
<evidence type="ECO:0000313" key="3">
    <source>
        <dbReference type="Proteomes" id="UP001139157"/>
    </source>
</evidence>
<feature type="region of interest" description="Disordered" evidence="1">
    <location>
        <begin position="79"/>
        <end position="107"/>
    </location>
</feature>
<organism evidence="2 3">
    <name type="scientific">Nocardia pulmonis</name>
    <dbReference type="NCBI Taxonomy" id="2951408"/>
    <lineage>
        <taxon>Bacteria</taxon>
        <taxon>Bacillati</taxon>
        <taxon>Actinomycetota</taxon>
        <taxon>Actinomycetes</taxon>
        <taxon>Mycobacteriales</taxon>
        <taxon>Nocardiaceae</taxon>
        <taxon>Nocardia</taxon>
    </lineage>
</organism>
<accession>A0A9X2EDT5</accession>
<comment type="caution">
    <text evidence="2">The sequence shown here is derived from an EMBL/GenBank/DDBJ whole genome shotgun (WGS) entry which is preliminary data.</text>
</comment>